<evidence type="ECO:0000259" key="7">
    <source>
        <dbReference type="Pfam" id="PF00892"/>
    </source>
</evidence>
<dbReference type="PANTHER" id="PTHR32322">
    <property type="entry name" value="INNER MEMBRANE TRANSPORTER"/>
    <property type="match status" value="1"/>
</dbReference>
<feature type="domain" description="EamA" evidence="7">
    <location>
        <begin position="11"/>
        <end position="149"/>
    </location>
</feature>
<feature type="transmembrane region" description="Helical" evidence="6">
    <location>
        <begin position="45"/>
        <end position="66"/>
    </location>
</feature>
<evidence type="ECO:0000313" key="9">
    <source>
        <dbReference type="Proteomes" id="UP001551675"/>
    </source>
</evidence>
<dbReference type="InterPro" id="IPR050638">
    <property type="entry name" value="AA-Vitamin_Transporters"/>
</dbReference>
<comment type="subcellular location">
    <subcellularLocation>
        <location evidence="1">Membrane</location>
        <topology evidence="1">Multi-pass membrane protein</topology>
    </subcellularLocation>
</comment>
<organism evidence="8 9">
    <name type="scientific">Microtetraspora glauca</name>
    <dbReference type="NCBI Taxonomy" id="1996"/>
    <lineage>
        <taxon>Bacteria</taxon>
        <taxon>Bacillati</taxon>
        <taxon>Actinomycetota</taxon>
        <taxon>Actinomycetes</taxon>
        <taxon>Streptosporangiales</taxon>
        <taxon>Streptosporangiaceae</taxon>
        <taxon>Microtetraspora</taxon>
    </lineage>
</organism>
<feature type="transmembrane region" description="Helical" evidence="6">
    <location>
        <begin position="12"/>
        <end position="33"/>
    </location>
</feature>
<keyword evidence="4 6" id="KW-1133">Transmembrane helix</keyword>
<comment type="similarity">
    <text evidence="2">Belongs to the EamA transporter family.</text>
</comment>
<evidence type="ECO:0000256" key="6">
    <source>
        <dbReference type="SAM" id="Phobius"/>
    </source>
</evidence>
<dbReference type="InterPro" id="IPR037185">
    <property type="entry name" value="EmrE-like"/>
</dbReference>
<evidence type="ECO:0000256" key="4">
    <source>
        <dbReference type="ARBA" id="ARBA00022989"/>
    </source>
</evidence>
<feature type="transmembrane region" description="Helical" evidence="6">
    <location>
        <begin position="78"/>
        <end position="98"/>
    </location>
</feature>
<keyword evidence="3 6" id="KW-0812">Transmembrane</keyword>
<gene>
    <name evidence="8" type="ORF">AB0I59_03400</name>
</gene>
<keyword evidence="9" id="KW-1185">Reference proteome</keyword>
<proteinExistence type="inferred from homology"/>
<feature type="transmembrane region" description="Helical" evidence="6">
    <location>
        <begin position="258"/>
        <end position="277"/>
    </location>
</feature>
<reference evidence="8 9" key="1">
    <citation type="submission" date="2024-06" db="EMBL/GenBank/DDBJ databases">
        <title>The Natural Products Discovery Center: Release of the First 8490 Sequenced Strains for Exploring Actinobacteria Biosynthetic Diversity.</title>
        <authorList>
            <person name="Kalkreuter E."/>
            <person name="Kautsar S.A."/>
            <person name="Yang D."/>
            <person name="Bader C.D."/>
            <person name="Teijaro C.N."/>
            <person name="Fluegel L."/>
            <person name="Davis C.M."/>
            <person name="Simpson J.R."/>
            <person name="Lauterbach L."/>
            <person name="Steele A.D."/>
            <person name="Gui C."/>
            <person name="Meng S."/>
            <person name="Li G."/>
            <person name="Viehrig K."/>
            <person name="Ye F."/>
            <person name="Su P."/>
            <person name="Kiefer A.F."/>
            <person name="Nichols A."/>
            <person name="Cepeda A.J."/>
            <person name="Yan W."/>
            <person name="Fan B."/>
            <person name="Jiang Y."/>
            <person name="Adhikari A."/>
            <person name="Zheng C.-J."/>
            <person name="Schuster L."/>
            <person name="Cowan T.M."/>
            <person name="Smanski M.J."/>
            <person name="Chevrette M.G."/>
            <person name="De Carvalho L.P.S."/>
            <person name="Shen B."/>
        </authorList>
    </citation>
    <scope>NUCLEOTIDE SEQUENCE [LARGE SCALE GENOMIC DNA]</scope>
    <source>
        <strain evidence="8 9">NPDC050100</strain>
    </source>
</reference>
<feature type="transmembrane region" description="Helical" evidence="6">
    <location>
        <begin position="104"/>
        <end position="127"/>
    </location>
</feature>
<keyword evidence="5 6" id="KW-0472">Membrane</keyword>
<dbReference type="PANTHER" id="PTHR32322:SF2">
    <property type="entry name" value="EAMA DOMAIN-CONTAINING PROTEIN"/>
    <property type="match status" value="1"/>
</dbReference>
<feature type="transmembrane region" description="Helical" evidence="6">
    <location>
        <begin position="225"/>
        <end position="246"/>
    </location>
</feature>
<evidence type="ECO:0000256" key="5">
    <source>
        <dbReference type="ARBA" id="ARBA00023136"/>
    </source>
</evidence>
<feature type="transmembrane region" description="Helical" evidence="6">
    <location>
        <begin position="134"/>
        <end position="152"/>
    </location>
</feature>
<accession>A0ABV3G7S1</accession>
<sequence length="316" mass="31474">MTHVPALPVRRGLIFVSAAGIAWGTGGAVGDFLRRAGDLSPVAVTFWRFVIGAALLLGVTFIGRPAGSRRAADPRRSWRMILALGTTMAVSQVAYFAAIAESGVALATMIAMGVNPLFVAAGGRLLLGERLSRAAKTGVGAAVAGLAMLAGGPGEFSAAGAGYAVLSAAAYAAMTLLSGAKRSGRADREGEARGDTVAWSFVAGAVCLLPLALADRVLPSGGDPLAATLSLAYLGIVPTALAYGLFFAGLGVVSGTTAAVVVLLEPLVAGAIGVILLGEHLTPLQLAGGALLMAAVYRLGRAELAAGPAGEGDGRA</sequence>
<protein>
    <submittedName>
        <fullName evidence="8">EamA family transporter</fullName>
    </submittedName>
</protein>
<feature type="domain" description="EamA" evidence="7">
    <location>
        <begin position="160"/>
        <end position="297"/>
    </location>
</feature>
<evidence type="ECO:0000256" key="3">
    <source>
        <dbReference type="ARBA" id="ARBA00022692"/>
    </source>
</evidence>
<dbReference type="EMBL" id="JBFALK010000002">
    <property type="protein sequence ID" value="MEV0967657.1"/>
    <property type="molecule type" value="Genomic_DNA"/>
</dbReference>
<comment type="caution">
    <text evidence="8">The sequence shown here is derived from an EMBL/GenBank/DDBJ whole genome shotgun (WGS) entry which is preliminary data.</text>
</comment>
<feature type="transmembrane region" description="Helical" evidence="6">
    <location>
        <begin position="197"/>
        <end position="213"/>
    </location>
</feature>
<dbReference type="Proteomes" id="UP001551675">
    <property type="component" value="Unassembled WGS sequence"/>
</dbReference>
<evidence type="ECO:0000256" key="2">
    <source>
        <dbReference type="ARBA" id="ARBA00007362"/>
    </source>
</evidence>
<dbReference type="RefSeq" id="WP_358129563.1">
    <property type="nucleotide sequence ID" value="NZ_JBFALK010000002.1"/>
</dbReference>
<feature type="transmembrane region" description="Helical" evidence="6">
    <location>
        <begin position="158"/>
        <end position="177"/>
    </location>
</feature>
<dbReference type="Gene3D" id="1.10.3730.20">
    <property type="match status" value="1"/>
</dbReference>
<name>A0ABV3G7S1_MICGL</name>
<dbReference type="InterPro" id="IPR000620">
    <property type="entry name" value="EamA_dom"/>
</dbReference>
<dbReference type="SUPFAM" id="SSF103481">
    <property type="entry name" value="Multidrug resistance efflux transporter EmrE"/>
    <property type="match status" value="2"/>
</dbReference>
<evidence type="ECO:0000256" key="1">
    <source>
        <dbReference type="ARBA" id="ARBA00004141"/>
    </source>
</evidence>
<evidence type="ECO:0000313" key="8">
    <source>
        <dbReference type="EMBL" id="MEV0967657.1"/>
    </source>
</evidence>
<dbReference type="Pfam" id="PF00892">
    <property type="entry name" value="EamA"/>
    <property type="match status" value="2"/>
</dbReference>